<evidence type="ECO:0000313" key="2">
    <source>
        <dbReference type="Proteomes" id="UP000027135"/>
    </source>
</evidence>
<sequence>MVEFCEKKGIYYQDYNKLYSKDSVSRSWSEMRNKKACQIATLGPTSLKPWIFGSRISTLSLLFQVTHFKSLSFVNLRHGAKDVVLWIFITLDRV</sequence>
<dbReference type="Proteomes" id="UP000027135">
    <property type="component" value="Unassembled WGS sequence"/>
</dbReference>
<protein>
    <submittedName>
        <fullName evidence="1">Uncharacterized protein</fullName>
    </submittedName>
</protein>
<dbReference type="InParanoid" id="A0A067QMD5"/>
<dbReference type="AlphaFoldDB" id="A0A067QMD5"/>
<evidence type="ECO:0000313" key="1">
    <source>
        <dbReference type="EMBL" id="KDR10597.1"/>
    </source>
</evidence>
<proteinExistence type="predicted"/>
<gene>
    <name evidence="1" type="ORF">L798_15541</name>
</gene>
<accession>A0A067QMD5</accession>
<reference evidence="1 2" key="1">
    <citation type="journal article" date="2014" name="Nat. Commun.">
        <title>Molecular traces of alternative social organization in a termite genome.</title>
        <authorList>
            <person name="Terrapon N."/>
            <person name="Li C."/>
            <person name="Robertson H.M."/>
            <person name="Ji L."/>
            <person name="Meng X."/>
            <person name="Booth W."/>
            <person name="Chen Z."/>
            <person name="Childers C.P."/>
            <person name="Glastad K.M."/>
            <person name="Gokhale K."/>
            <person name="Gowin J."/>
            <person name="Gronenberg W."/>
            <person name="Hermansen R.A."/>
            <person name="Hu H."/>
            <person name="Hunt B.G."/>
            <person name="Huylmans A.K."/>
            <person name="Khalil S.M."/>
            <person name="Mitchell R.D."/>
            <person name="Munoz-Torres M.C."/>
            <person name="Mustard J.A."/>
            <person name="Pan H."/>
            <person name="Reese J.T."/>
            <person name="Scharf M.E."/>
            <person name="Sun F."/>
            <person name="Vogel H."/>
            <person name="Xiao J."/>
            <person name="Yang W."/>
            <person name="Yang Z."/>
            <person name="Yang Z."/>
            <person name="Zhou J."/>
            <person name="Zhu J."/>
            <person name="Brent C.S."/>
            <person name="Elsik C.G."/>
            <person name="Goodisman M.A."/>
            <person name="Liberles D.A."/>
            <person name="Roe R.M."/>
            <person name="Vargo E.L."/>
            <person name="Vilcinskas A."/>
            <person name="Wang J."/>
            <person name="Bornberg-Bauer E."/>
            <person name="Korb J."/>
            <person name="Zhang G."/>
            <person name="Liebig J."/>
        </authorList>
    </citation>
    <scope>NUCLEOTIDE SEQUENCE [LARGE SCALE GENOMIC DNA]</scope>
    <source>
        <tissue evidence="1">Whole organism</tissue>
    </source>
</reference>
<name>A0A067QMD5_ZOONE</name>
<organism evidence="1 2">
    <name type="scientific">Zootermopsis nevadensis</name>
    <name type="common">Dampwood termite</name>
    <dbReference type="NCBI Taxonomy" id="136037"/>
    <lineage>
        <taxon>Eukaryota</taxon>
        <taxon>Metazoa</taxon>
        <taxon>Ecdysozoa</taxon>
        <taxon>Arthropoda</taxon>
        <taxon>Hexapoda</taxon>
        <taxon>Insecta</taxon>
        <taxon>Pterygota</taxon>
        <taxon>Neoptera</taxon>
        <taxon>Polyneoptera</taxon>
        <taxon>Dictyoptera</taxon>
        <taxon>Blattodea</taxon>
        <taxon>Blattoidea</taxon>
        <taxon>Termitoidae</taxon>
        <taxon>Termopsidae</taxon>
        <taxon>Zootermopsis</taxon>
    </lineage>
</organism>
<keyword evidence="2" id="KW-1185">Reference proteome</keyword>
<dbReference type="EMBL" id="KK853151">
    <property type="protein sequence ID" value="KDR10597.1"/>
    <property type="molecule type" value="Genomic_DNA"/>
</dbReference>